<dbReference type="EMBL" id="VRVR01000003">
    <property type="protein sequence ID" value="KAF0853076.1"/>
    <property type="molecule type" value="Genomic_DNA"/>
</dbReference>
<feature type="region of interest" description="Disordered" evidence="1">
    <location>
        <begin position="160"/>
        <end position="197"/>
    </location>
</feature>
<proteinExistence type="predicted"/>
<dbReference type="AlphaFoldDB" id="A0A8K0AK52"/>
<organism evidence="2 3">
    <name type="scientific">Andalucia godoyi</name>
    <name type="common">Flagellate</name>
    <dbReference type="NCBI Taxonomy" id="505711"/>
    <lineage>
        <taxon>Eukaryota</taxon>
        <taxon>Discoba</taxon>
        <taxon>Jakobida</taxon>
        <taxon>Andalucina</taxon>
        <taxon>Andaluciidae</taxon>
        <taxon>Andalucia</taxon>
    </lineage>
</organism>
<reference evidence="2" key="1">
    <citation type="submission" date="2019-09" db="EMBL/GenBank/DDBJ databases">
        <title>The Mitochondrial Proteome of the Jakobid, Andalucia godoyi, a Protist With the Most Gene-Rich and Bacteria-Like Mitochondrial Genome.</title>
        <authorList>
            <person name="Gray M.W."/>
            <person name="Burger G."/>
            <person name="Derelle R."/>
            <person name="Klimes V."/>
            <person name="Leger M."/>
            <person name="Sarrasin M."/>
            <person name="Vlcek C."/>
            <person name="Roger A.J."/>
            <person name="Elias M."/>
            <person name="Lang B.F."/>
        </authorList>
    </citation>
    <scope>NUCLEOTIDE SEQUENCE</scope>
    <source>
        <strain evidence="2">And28</strain>
    </source>
</reference>
<evidence type="ECO:0000313" key="3">
    <source>
        <dbReference type="Proteomes" id="UP000799049"/>
    </source>
</evidence>
<feature type="compositionally biased region" description="Low complexity" evidence="1">
    <location>
        <begin position="166"/>
        <end position="188"/>
    </location>
</feature>
<protein>
    <submittedName>
        <fullName evidence="2">Putative mitochondrial protein</fullName>
    </submittedName>
</protein>
<comment type="caution">
    <text evidence="2">The sequence shown here is derived from an EMBL/GenBank/DDBJ whole genome shotgun (WGS) entry which is preliminary data.</text>
</comment>
<evidence type="ECO:0000256" key="1">
    <source>
        <dbReference type="SAM" id="MobiDB-lite"/>
    </source>
</evidence>
<name>A0A8K0AK52_ANDGO</name>
<keyword evidence="3" id="KW-1185">Reference proteome</keyword>
<evidence type="ECO:0000313" key="2">
    <source>
        <dbReference type="EMBL" id="KAF0853076.1"/>
    </source>
</evidence>
<accession>A0A8K0AK52</accession>
<sequence length="323" mass="35973">MNRLTKHAMQAWKFADRVSLMLRMHLPAPQLFFSDYHRCCCRWGTVACRPFSTWIPPPQVPQVPQVPQSTEHVVSTMRTLLQQRKYRSAYRVYERHLPILLATPTLPPSPTHPSTWSHYANEVRDAHTLGIWVLANISLDASQPQEAQVAQAHALLVRITDPGPNPNFNPSSPDNPDSPSSPSADYNPIPDANTRPCMQPRSVMTYAAFLTGAASLGMANLVADTLQRMESDPIIGTGSDGRRSRLIVEIVVRMHLALGDFEAAWAECSAAAATFETRTQHLVSEVLRAVVEALRDPARSPDQRQRLQTLLETIAKSQQSSEN</sequence>
<gene>
    <name evidence="2" type="ORF">ANDGO_05219</name>
</gene>
<dbReference type="Proteomes" id="UP000799049">
    <property type="component" value="Unassembled WGS sequence"/>
</dbReference>